<dbReference type="SUPFAM" id="SSF81383">
    <property type="entry name" value="F-box domain"/>
    <property type="match status" value="1"/>
</dbReference>
<protein>
    <recommendedName>
        <fullName evidence="1">F-box domain-containing protein</fullName>
    </recommendedName>
</protein>
<reference evidence="2 3" key="1">
    <citation type="journal article" date="2015" name="Genome Announc.">
        <title>Draft Genome Sequence and Gene Annotation of the Entomopathogenic Fungus Verticillium hemipterigenum.</title>
        <authorList>
            <person name="Horn F."/>
            <person name="Habel A."/>
            <person name="Scharf D.H."/>
            <person name="Dworschak J."/>
            <person name="Brakhage A.A."/>
            <person name="Guthke R."/>
            <person name="Hertweck C."/>
            <person name="Linde J."/>
        </authorList>
    </citation>
    <scope>NUCLEOTIDE SEQUENCE [LARGE SCALE GENOMIC DNA]</scope>
</reference>
<evidence type="ECO:0000259" key="1">
    <source>
        <dbReference type="PROSITE" id="PS50181"/>
    </source>
</evidence>
<dbReference type="Gene3D" id="3.80.10.10">
    <property type="entry name" value="Ribonuclease Inhibitor"/>
    <property type="match status" value="1"/>
</dbReference>
<sequence length="422" mass="48411">MISSLPNELLALIFNFINEEDLLAALLTCRLWHHLGLPRFAQVHCSLMTLDLEGPSLERAKQIIENGVYRAAVTIIEFRPQRFFGYRGQWLRDDAGTLVSSRHWDTLQKVLNADYPNLSKIVVLADEDHFFEEYSGSPMVATLPEVIGFAFDLIATARHPVQCCDMQLVPRLPMFCFQTVNIPVAISEQFWSRWANLRCLNLDTYTDASGQDAALLGDLIINAHQLNKLRLGNCIQDASGNFARLLDRLVAAPQLPQLTHLSIASAAFQSPDELLGLLRRFKHSLEHIFLEFVTMVVHWKEAIAQMQQELTALQSFAISLSRETANLDQGLRYKQMLLFCPLLYTIPQENLSCFHFREYTGKRMWRRSLSSVQYKGPDARWALGLIKDAVYTLNSFPQDLRIYDPDEFDRLSLEIDYSEFEF</sequence>
<accession>A0A0A1TJJ1</accession>
<dbReference type="Gene3D" id="1.20.1280.50">
    <property type="match status" value="1"/>
</dbReference>
<organism evidence="2 3">
    <name type="scientific">[Torrubiella] hemipterigena</name>
    <dbReference type="NCBI Taxonomy" id="1531966"/>
    <lineage>
        <taxon>Eukaryota</taxon>
        <taxon>Fungi</taxon>
        <taxon>Dikarya</taxon>
        <taxon>Ascomycota</taxon>
        <taxon>Pezizomycotina</taxon>
        <taxon>Sordariomycetes</taxon>
        <taxon>Hypocreomycetidae</taxon>
        <taxon>Hypocreales</taxon>
        <taxon>Clavicipitaceae</taxon>
        <taxon>Clavicipitaceae incertae sedis</taxon>
        <taxon>'Torrubiella' clade</taxon>
    </lineage>
</organism>
<gene>
    <name evidence="2" type="ORF">VHEMI06618</name>
</gene>
<dbReference type="InterPro" id="IPR001810">
    <property type="entry name" value="F-box_dom"/>
</dbReference>
<name>A0A0A1TJJ1_9HYPO</name>
<dbReference type="PROSITE" id="PS50181">
    <property type="entry name" value="FBOX"/>
    <property type="match status" value="1"/>
</dbReference>
<dbReference type="AlphaFoldDB" id="A0A0A1TJJ1"/>
<evidence type="ECO:0000313" key="2">
    <source>
        <dbReference type="EMBL" id="CEJ90865.1"/>
    </source>
</evidence>
<proteinExistence type="predicted"/>
<dbReference type="CDD" id="cd09917">
    <property type="entry name" value="F-box_SF"/>
    <property type="match status" value="1"/>
</dbReference>
<evidence type="ECO:0000313" key="3">
    <source>
        <dbReference type="Proteomes" id="UP000039046"/>
    </source>
</evidence>
<dbReference type="InterPro" id="IPR032675">
    <property type="entry name" value="LRR_dom_sf"/>
</dbReference>
<feature type="domain" description="F-box" evidence="1">
    <location>
        <begin position="1"/>
        <end position="35"/>
    </location>
</feature>
<dbReference type="Pfam" id="PF12937">
    <property type="entry name" value="F-box-like"/>
    <property type="match status" value="1"/>
</dbReference>
<dbReference type="InterPro" id="IPR036047">
    <property type="entry name" value="F-box-like_dom_sf"/>
</dbReference>
<dbReference type="HOGENOM" id="CLU_650830_0_0_1"/>
<dbReference type="SUPFAM" id="SSF52047">
    <property type="entry name" value="RNI-like"/>
    <property type="match status" value="1"/>
</dbReference>
<dbReference type="EMBL" id="CDHN01000003">
    <property type="protein sequence ID" value="CEJ90865.1"/>
    <property type="molecule type" value="Genomic_DNA"/>
</dbReference>
<dbReference type="STRING" id="1531966.A0A0A1TJJ1"/>
<keyword evidence="3" id="KW-1185">Reference proteome</keyword>
<dbReference type="Proteomes" id="UP000039046">
    <property type="component" value="Unassembled WGS sequence"/>
</dbReference>